<dbReference type="InterPro" id="IPR011057">
    <property type="entry name" value="Mss4-like_sf"/>
</dbReference>
<keyword evidence="4" id="KW-0456">Lyase</keyword>
<dbReference type="GO" id="GO:0046872">
    <property type="term" value="F:metal ion binding"/>
    <property type="evidence" value="ECO:0007669"/>
    <property type="project" value="UniProtKB-KW"/>
</dbReference>
<comment type="similarity">
    <text evidence="1">Belongs to the Gfa family.</text>
</comment>
<dbReference type="OrthoDB" id="2212170at2759"/>
<dbReference type="EMBL" id="MAVT02000031">
    <property type="protein sequence ID" value="POS80822.1"/>
    <property type="molecule type" value="Genomic_DNA"/>
</dbReference>
<organism evidence="6 7">
    <name type="scientific">Diaporthe helianthi</name>
    <dbReference type="NCBI Taxonomy" id="158607"/>
    <lineage>
        <taxon>Eukaryota</taxon>
        <taxon>Fungi</taxon>
        <taxon>Dikarya</taxon>
        <taxon>Ascomycota</taxon>
        <taxon>Pezizomycotina</taxon>
        <taxon>Sordariomycetes</taxon>
        <taxon>Sordariomycetidae</taxon>
        <taxon>Diaporthales</taxon>
        <taxon>Diaporthaceae</taxon>
        <taxon>Diaporthe</taxon>
    </lineage>
</organism>
<dbReference type="InterPro" id="IPR006913">
    <property type="entry name" value="CENP-V/GFA"/>
</dbReference>
<gene>
    <name evidence="6" type="ORF">DHEL01_v200789</name>
</gene>
<keyword evidence="2" id="KW-0479">Metal-binding</keyword>
<reference evidence="6" key="1">
    <citation type="submission" date="2017-09" db="EMBL/GenBank/DDBJ databases">
        <title>Polyketide synthases of a Diaporthe helianthi virulent isolate.</title>
        <authorList>
            <person name="Baroncelli R."/>
        </authorList>
    </citation>
    <scope>NUCLEOTIDE SEQUENCE [LARGE SCALE GENOMIC DNA]</scope>
    <source>
        <strain evidence="6">7/96</strain>
    </source>
</reference>
<dbReference type="InParanoid" id="A0A2P5IE92"/>
<comment type="caution">
    <text evidence="6">The sequence shown here is derived from an EMBL/GenBank/DDBJ whole genome shotgun (WGS) entry which is preliminary data.</text>
</comment>
<accession>A0A2P5IE92</accession>
<dbReference type="AlphaFoldDB" id="A0A2P5IE92"/>
<sequence>MVKASCVCGDCAYEFTGEYQAFLACHCIPCRKVTGADRSLNLVVHKDEVTVTSGIDRLVSRPADSGNELTYHQCKNCGNTMFAVSGKAPETLFLKAGLIDDTVFLNQLGTPKTEIYCKYLLDWEKTFDGAQVTQN</sequence>
<dbReference type="PANTHER" id="PTHR33337:SF30">
    <property type="entry name" value="DUF636 DOMAIN PROTEIN (AFU_ORTHOLOGUE AFUA_1G03180)"/>
    <property type="match status" value="1"/>
</dbReference>
<evidence type="ECO:0000256" key="4">
    <source>
        <dbReference type="ARBA" id="ARBA00023239"/>
    </source>
</evidence>
<evidence type="ECO:0000313" key="7">
    <source>
        <dbReference type="Proteomes" id="UP000094444"/>
    </source>
</evidence>
<name>A0A2P5IE92_DIAHE</name>
<keyword evidence="7" id="KW-1185">Reference proteome</keyword>
<dbReference type="Proteomes" id="UP000094444">
    <property type="component" value="Unassembled WGS sequence"/>
</dbReference>
<dbReference type="SUPFAM" id="SSF51316">
    <property type="entry name" value="Mss4-like"/>
    <property type="match status" value="1"/>
</dbReference>
<keyword evidence="3" id="KW-0862">Zinc</keyword>
<dbReference type="Gene3D" id="3.90.1590.10">
    <property type="entry name" value="glutathione-dependent formaldehyde- activating enzyme (gfa)"/>
    <property type="match status" value="1"/>
</dbReference>
<protein>
    <recommendedName>
        <fullName evidence="5">CENP-V/GFA domain-containing protein</fullName>
    </recommendedName>
</protein>
<proteinExistence type="inferred from homology"/>
<dbReference type="STRING" id="158607.A0A2P5IE92"/>
<evidence type="ECO:0000256" key="2">
    <source>
        <dbReference type="ARBA" id="ARBA00022723"/>
    </source>
</evidence>
<evidence type="ECO:0000256" key="1">
    <source>
        <dbReference type="ARBA" id="ARBA00005495"/>
    </source>
</evidence>
<dbReference type="Pfam" id="PF04828">
    <property type="entry name" value="GFA"/>
    <property type="match status" value="1"/>
</dbReference>
<evidence type="ECO:0000259" key="5">
    <source>
        <dbReference type="PROSITE" id="PS51891"/>
    </source>
</evidence>
<dbReference type="PROSITE" id="PS51891">
    <property type="entry name" value="CENP_V_GFA"/>
    <property type="match status" value="1"/>
</dbReference>
<evidence type="ECO:0000313" key="6">
    <source>
        <dbReference type="EMBL" id="POS80822.1"/>
    </source>
</evidence>
<feature type="domain" description="CENP-V/GFA" evidence="5">
    <location>
        <begin position="2"/>
        <end position="124"/>
    </location>
</feature>
<dbReference type="PANTHER" id="PTHR33337">
    <property type="entry name" value="GFA DOMAIN-CONTAINING PROTEIN"/>
    <property type="match status" value="1"/>
</dbReference>
<evidence type="ECO:0000256" key="3">
    <source>
        <dbReference type="ARBA" id="ARBA00022833"/>
    </source>
</evidence>
<dbReference type="GO" id="GO:0016846">
    <property type="term" value="F:carbon-sulfur lyase activity"/>
    <property type="evidence" value="ECO:0007669"/>
    <property type="project" value="InterPro"/>
</dbReference>